<evidence type="ECO:0000313" key="1">
    <source>
        <dbReference type="EMBL" id="CAL4074807.1"/>
    </source>
</evidence>
<proteinExistence type="predicted"/>
<comment type="caution">
    <text evidence="1">The sequence shown here is derived from an EMBL/GenBank/DDBJ whole genome shotgun (WGS) entry which is preliminary data.</text>
</comment>
<dbReference type="SUPFAM" id="SSF52047">
    <property type="entry name" value="RNI-like"/>
    <property type="match status" value="1"/>
</dbReference>
<dbReference type="GO" id="GO:0031146">
    <property type="term" value="P:SCF-dependent proteasomal ubiquitin-dependent protein catabolic process"/>
    <property type="evidence" value="ECO:0007669"/>
    <property type="project" value="TreeGrafter"/>
</dbReference>
<dbReference type="PANTHER" id="PTHR13318:SF95">
    <property type="entry name" value="F-BOX PROTEIN YLR352W"/>
    <property type="match status" value="1"/>
</dbReference>
<dbReference type="PANTHER" id="PTHR13318">
    <property type="entry name" value="PARTNER OF PAIRED, ISOFORM B-RELATED"/>
    <property type="match status" value="1"/>
</dbReference>
<dbReference type="GO" id="GO:0019005">
    <property type="term" value="C:SCF ubiquitin ligase complex"/>
    <property type="evidence" value="ECO:0007669"/>
    <property type="project" value="TreeGrafter"/>
</dbReference>
<gene>
    <name evidence="1" type="ORF">MNOR_LOCUS9608</name>
</gene>
<protein>
    <submittedName>
        <fullName evidence="1">Uncharacterized protein</fullName>
    </submittedName>
</protein>
<keyword evidence="2" id="KW-1185">Reference proteome</keyword>
<dbReference type="AlphaFoldDB" id="A0AAV2QA18"/>
<reference evidence="1 2" key="1">
    <citation type="submission" date="2024-05" db="EMBL/GenBank/DDBJ databases">
        <authorList>
            <person name="Wallberg A."/>
        </authorList>
    </citation>
    <scope>NUCLEOTIDE SEQUENCE [LARGE SCALE GENOMIC DNA]</scope>
</reference>
<accession>A0AAV2QA18</accession>
<organism evidence="1 2">
    <name type="scientific">Meganyctiphanes norvegica</name>
    <name type="common">Northern krill</name>
    <name type="synonym">Thysanopoda norvegica</name>
    <dbReference type="NCBI Taxonomy" id="48144"/>
    <lineage>
        <taxon>Eukaryota</taxon>
        <taxon>Metazoa</taxon>
        <taxon>Ecdysozoa</taxon>
        <taxon>Arthropoda</taxon>
        <taxon>Crustacea</taxon>
        <taxon>Multicrustacea</taxon>
        <taxon>Malacostraca</taxon>
        <taxon>Eumalacostraca</taxon>
        <taxon>Eucarida</taxon>
        <taxon>Euphausiacea</taxon>
        <taxon>Euphausiidae</taxon>
        <taxon>Meganyctiphanes</taxon>
    </lineage>
</organism>
<sequence length="502" mass="57502">MPLRTQPESLQRACMLSVARNFDYLCYRVNSRKEMSKMISDESYLQVEGPFKEMPGSVLGNIVKFCGENNLCVRRWHSHPLIRPQLDCMKIGWANDAETTLNMIYDRCQKLTRLDLGYLNNIGPGMFIKLMPRLTEIQVLKLNNSEVIDTVCEEIGKYCPRLMDLDISNTCITDIGLQSLCVDEAGDLRCQRLTKVTLAGSLISPRGIGIMLFYLPNLMEVDYERIFLVFDCVGEWGLSLQDIYGGKTKKLKLLSLTSVHNYINPETLEIACALCPYATTISLSNACLDNDLLLKVMAFENLTHLRLTNSDNLTMDFHEGVLPILTIKGHQLLTLLLVKFTSIDVAAIGECCPRLENIALDLIGQYEEILYPRENLFTKLHVAEIWTDLSVRTLNEVILKQLLMFCPDIKHLLVRSADYFTDKLLFDIWRENPMKKLSRFTVDGCPNISAAILSNIFDMENDITTIRVWNCFLITKQDEQKIQKRIKAENCDCYLEWYSYGD</sequence>
<dbReference type="InterPro" id="IPR032675">
    <property type="entry name" value="LRR_dom_sf"/>
</dbReference>
<evidence type="ECO:0000313" key="2">
    <source>
        <dbReference type="Proteomes" id="UP001497623"/>
    </source>
</evidence>
<dbReference type="Gene3D" id="3.80.10.10">
    <property type="entry name" value="Ribonuclease Inhibitor"/>
    <property type="match status" value="2"/>
</dbReference>
<dbReference type="Proteomes" id="UP001497623">
    <property type="component" value="Unassembled WGS sequence"/>
</dbReference>
<name>A0AAV2QA18_MEGNR</name>
<dbReference type="EMBL" id="CAXKWB010004680">
    <property type="protein sequence ID" value="CAL4074807.1"/>
    <property type="molecule type" value="Genomic_DNA"/>
</dbReference>